<keyword evidence="5" id="KW-0926">Vacuole</keyword>
<dbReference type="SUPFAM" id="SSF51445">
    <property type="entry name" value="(Trans)glycosidases"/>
    <property type="match status" value="2"/>
</dbReference>
<feature type="chain" id="PRO_5035719562" description="thioglucosidase" evidence="11">
    <location>
        <begin position="25"/>
        <end position="731"/>
    </location>
</feature>
<dbReference type="PRINTS" id="PR00131">
    <property type="entry name" value="GLHYDRLASE1"/>
</dbReference>
<dbReference type="InterPro" id="IPR033132">
    <property type="entry name" value="GH_1_N_CS"/>
</dbReference>
<proteinExistence type="inferred from homology"/>
<organism evidence="12 13">
    <name type="scientific">Brassica cretica</name>
    <name type="common">Mustard</name>
    <dbReference type="NCBI Taxonomy" id="69181"/>
    <lineage>
        <taxon>Eukaryota</taxon>
        <taxon>Viridiplantae</taxon>
        <taxon>Streptophyta</taxon>
        <taxon>Embryophyta</taxon>
        <taxon>Tracheophyta</taxon>
        <taxon>Spermatophyta</taxon>
        <taxon>Magnoliopsida</taxon>
        <taxon>eudicotyledons</taxon>
        <taxon>Gunneridae</taxon>
        <taxon>Pentapetalae</taxon>
        <taxon>rosids</taxon>
        <taxon>malvids</taxon>
        <taxon>Brassicales</taxon>
        <taxon>Brassicaceae</taxon>
        <taxon>Brassiceae</taxon>
        <taxon>Brassica</taxon>
    </lineage>
</organism>
<protein>
    <recommendedName>
        <fullName evidence="4">thioglucosidase</fullName>
        <ecNumber evidence="4">3.2.1.147</ecNumber>
    </recommendedName>
    <alternativeName>
        <fullName evidence="7">Sinigrinase</fullName>
    </alternativeName>
    <alternativeName>
        <fullName evidence="8">Thioglucosidase</fullName>
    </alternativeName>
</protein>
<dbReference type="InterPro" id="IPR001360">
    <property type="entry name" value="Glyco_hydro_1"/>
</dbReference>
<dbReference type="Pfam" id="PF00232">
    <property type="entry name" value="Glyco_hydro_1"/>
    <property type="match status" value="2"/>
</dbReference>
<dbReference type="Proteomes" id="UP000712600">
    <property type="component" value="Unassembled WGS sequence"/>
</dbReference>
<dbReference type="GO" id="GO:0019137">
    <property type="term" value="F:thioglucosidase activity"/>
    <property type="evidence" value="ECO:0007669"/>
    <property type="project" value="UniProtKB-EC"/>
</dbReference>
<dbReference type="GO" id="GO:0019762">
    <property type="term" value="P:glucosinolate catabolic process"/>
    <property type="evidence" value="ECO:0007669"/>
    <property type="project" value="TreeGrafter"/>
</dbReference>
<comment type="similarity">
    <text evidence="3 10">Belongs to the glycosyl hydrolase 1 family.</text>
</comment>
<evidence type="ECO:0000256" key="9">
    <source>
        <dbReference type="ARBA" id="ARBA00034026"/>
    </source>
</evidence>
<evidence type="ECO:0000256" key="1">
    <source>
        <dbReference type="ARBA" id="ARBA00003014"/>
    </source>
</evidence>
<feature type="signal peptide" evidence="11">
    <location>
        <begin position="1"/>
        <end position="24"/>
    </location>
</feature>
<accession>A0A8S9R8V2</accession>
<sequence>MTTTLTLLLGFLSLLSTLSFNAEARPQPSDEDLGIVIGPHTTFEDDLGIVIGPEESEDIPQVNLDDEDLGTIIGPEFEVHKKDFPGDFIFGTSVSAYQVEGAKKGSGRGLTTWDEFTHMFPDKVEQRSDGDVGVDFYTRYKVRFLSLLSTLSFNAEARPQPSDEDLGIVIGPHTTFEDDLGIVIGPEESEDIPQVNLDDEDLGTIIGPEFEVHKKDFPGDFIFGTSVSAYQVEGAKKGSGRGLTTWDEFTHMFPDKVEQRSDGDVGVDFYTRYKDDIKLMKELKTNGFRFSISWTRVLPYGSIEKGVNEEGVKFYDDLINALIADGIQPAITLFHWESPLALEMKYGGFLNEQIVEDFRKFAKFCFDKFGDRVKNWATFNEPSVYSVAGYSKGKKAPGRCSPFEVIKCPSGDSSEEPYRVGRNQILSHVAAVEEFRKCKKCQEGGGKIGIVLVSHWFEPKDPNSSKDVESARRSLEYQLGWFLRPLVYGQYPKEMLEGTTSRVKAFTPEESKRLRGSLDYVGINYYGAFFSTPLATVNSSQISYHSDMRVNWTVDQNHSPHLKSTAMGIVIYPAGLMNLMRHIKDEYMDPEIYIMENGMDELDDGTKTLEEALDDYGRKEFIKSHILIMGKAIRMYNVRLKGYFIWSLMDNFEWEKGYKIRFGLYHVDFKDNMKRYMRSSGKWLSEFLDSKESLHKCYFEGHREKGYAPKLSDREIYDRDNWRIRYTSDVM</sequence>
<dbReference type="Gene3D" id="3.20.20.80">
    <property type="entry name" value="Glycosidases"/>
    <property type="match status" value="2"/>
</dbReference>
<evidence type="ECO:0000256" key="7">
    <source>
        <dbReference type="ARBA" id="ARBA00032643"/>
    </source>
</evidence>
<evidence type="ECO:0000256" key="2">
    <source>
        <dbReference type="ARBA" id="ARBA00004116"/>
    </source>
</evidence>
<gene>
    <name evidence="12" type="ORF">F2Q69_00017172</name>
</gene>
<dbReference type="GO" id="GO:0005773">
    <property type="term" value="C:vacuole"/>
    <property type="evidence" value="ECO:0007669"/>
    <property type="project" value="UniProtKB-SubCell"/>
</dbReference>
<evidence type="ECO:0000256" key="10">
    <source>
        <dbReference type="RuleBase" id="RU003690"/>
    </source>
</evidence>
<evidence type="ECO:0000256" key="4">
    <source>
        <dbReference type="ARBA" id="ARBA00012250"/>
    </source>
</evidence>
<dbReference type="GO" id="GO:0008422">
    <property type="term" value="F:beta-glucosidase activity"/>
    <property type="evidence" value="ECO:0007669"/>
    <property type="project" value="TreeGrafter"/>
</dbReference>
<evidence type="ECO:0000256" key="5">
    <source>
        <dbReference type="ARBA" id="ARBA00022554"/>
    </source>
</evidence>
<name>A0A8S9R8V2_BRACR</name>
<comment type="function">
    <text evidence="1">Degradation of glucosinolates (glucose residue linked by a thioglucoside bound to an amino acid derivative) to glucose, sulfate and any of the products: thiocyanates, isothiocyanates, nitriles, epithionitriles or oxazolidine-2-thiones.</text>
</comment>
<dbReference type="AlphaFoldDB" id="A0A8S9R8V2"/>
<evidence type="ECO:0000256" key="8">
    <source>
        <dbReference type="ARBA" id="ARBA00032797"/>
    </source>
</evidence>
<evidence type="ECO:0000256" key="11">
    <source>
        <dbReference type="SAM" id="SignalP"/>
    </source>
</evidence>
<dbReference type="PANTHER" id="PTHR10353:SF320">
    <property type="entry name" value="BETA-GLUCOSIDASE 33"/>
    <property type="match status" value="1"/>
</dbReference>
<evidence type="ECO:0000313" key="13">
    <source>
        <dbReference type="Proteomes" id="UP000712600"/>
    </source>
</evidence>
<dbReference type="PROSITE" id="PS00653">
    <property type="entry name" value="GLYCOSYL_HYDROL_F1_2"/>
    <property type="match status" value="2"/>
</dbReference>
<evidence type="ECO:0000313" key="12">
    <source>
        <dbReference type="EMBL" id="KAF3560064.1"/>
    </source>
</evidence>
<dbReference type="GO" id="GO:0005975">
    <property type="term" value="P:carbohydrate metabolic process"/>
    <property type="evidence" value="ECO:0007669"/>
    <property type="project" value="InterPro"/>
</dbReference>
<comment type="caution">
    <text evidence="12">The sequence shown here is derived from an EMBL/GenBank/DDBJ whole genome shotgun (WGS) entry which is preliminary data.</text>
</comment>
<evidence type="ECO:0000256" key="6">
    <source>
        <dbReference type="ARBA" id="ARBA00022801"/>
    </source>
</evidence>
<dbReference type="EC" id="3.2.1.147" evidence="4"/>
<reference evidence="12" key="1">
    <citation type="submission" date="2019-12" db="EMBL/GenBank/DDBJ databases">
        <title>Genome sequencing and annotation of Brassica cretica.</title>
        <authorList>
            <person name="Studholme D.J."/>
            <person name="Sarris P."/>
        </authorList>
    </citation>
    <scope>NUCLEOTIDE SEQUENCE</scope>
    <source>
        <strain evidence="12">PFS-109/04</strain>
        <tissue evidence="12">Leaf</tissue>
    </source>
</reference>
<evidence type="ECO:0000256" key="3">
    <source>
        <dbReference type="ARBA" id="ARBA00010838"/>
    </source>
</evidence>
<dbReference type="EMBL" id="QGKX02000996">
    <property type="protein sequence ID" value="KAF3560064.1"/>
    <property type="molecule type" value="Genomic_DNA"/>
</dbReference>
<comment type="subcellular location">
    <subcellularLocation>
        <location evidence="2">Vacuole</location>
    </subcellularLocation>
</comment>
<dbReference type="FunFam" id="3.20.20.80:FF:000246">
    <property type="entry name" value="Predicted protein"/>
    <property type="match status" value="1"/>
</dbReference>
<dbReference type="PANTHER" id="PTHR10353">
    <property type="entry name" value="GLYCOSYL HYDROLASE"/>
    <property type="match status" value="1"/>
</dbReference>
<keyword evidence="11" id="KW-0732">Signal</keyword>
<dbReference type="GO" id="GO:0009651">
    <property type="term" value="P:response to salt stress"/>
    <property type="evidence" value="ECO:0007669"/>
    <property type="project" value="TreeGrafter"/>
</dbReference>
<keyword evidence="6" id="KW-0378">Hydrolase</keyword>
<comment type="catalytic activity">
    <reaction evidence="9">
        <text>a thioglucoside + H2O = a sugar + a thiol.</text>
        <dbReference type="EC" id="3.2.1.147"/>
    </reaction>
</comment>
<dbReference type="InterPro" id="IPR017853">
    <property type="entry name" value="GH"/>
</dbReference>